<comment type="caution">
    <text evidence="2">The sequence shown here is derived from an EMBL/GenBank/DDBJ whole genome shotgun (WGS) entry which is preliminary data.</text>
</comment>
<proteinExistence type="predicted"/>
<name>A0A4Y9XQ56_9AGAM</name>
<sequence>MSKVIHNLVEKLKPQHHHKEAEPAPAAAAAPASEPAPQSELASNTQPRSEPNADQQFTIQPHPATTNDPADLEHPGQQLGGGLNSGNNPAVYMAPGPQIPTRDVSEALPPPAGSEELAARSAELNQ</sequence>
<dbReference type="EMBL" id="SEOQ01001503">
    <property type="protein sequence ID" value="TFY51493.1"/>
    <property type="molecule type" value="Genomic_DNA"/>
</dbReference>
<feature type="region of interest" description="Disordered" evidence="1">
    <location>
        <begin position="1"/>
        <end position="126"/>
    </location>
</feature>
<gene>
    <name evidence="2" type="ORF">EVG20_g10977</name>
</gene>
<evidence type="ECO:0000313" key="3">
    <source>
        <dbReference type="Proteomes" id="UP000298327"/>
    </source>
</evidence>
<evidence type="ECO:0000313" key="2">
    <source>
        <dbReference type="EMBL" id="TFY51493.1"/>
    </source>
</evidence>
<organism evidence="2 3">
    <name type="scientific">Dentipellis fragilis</name>
    <dbReference type="NCBI Taxonomy" id="205917"/>
    <lineage>
        <taxon>Eukaryota</taxon>
        <taxon>Fungi</taxon>
        <taxon>Dikarya</taxon>
        <taxon>Basidiomycota</taxon>
        <taxon>Agaricomycotina</taxon>
        <taxon>Agaricomycetes</taxon>
        <taxon>Russulales</taxon>
        <taxon>Hericiaceae</taxon>
        <taxon>Dentipellis</taxon>
    </lineage>
</organism>
<feature type="compositionally biased region" description="Polar residues" evidence="1">
    <location>
        <begin position="44"/>
        <end position="68"/>
    </location>
</feature>
<evidence type="ECO:0000256" key="1">
    <source>
        <dbReference type="SAM" id="MobiDB-lite"/>
    </source>
</evidence>
<dbReference type="Proteomes" id="UP000298327">
    <property type="component" value="Unassembled WGS sequence"/>
</dbReference>
<accession>A0A4Y9XQ56</accession>
<keyword evidence="3" id="KW-1185">Reference proteome</keyword>
<dbReference type="AlphaFoldDB" id="A0A4Y9XQ56"/>
<reference evidence="2 3" key="1">
    <citation type="submission" date="2019-02" db="EMBL/GenBank/DDBJ databases">
        <title>Genome sequencing of the rare red list fungi Dentipellis fragilis.</title>
        <authorList>
            <person name="Buettner E."/>
            <person name="Kellner H."/>
        </authorList>
    </citation>
    <scope>NUCLEOTIDE SEQUENCE [LARGE SCALE GENOMIC DNA]</scope>
    <source>
        <strain evidence="2 3">DSM 105465</strain>
    </source>
</reference>
<dbReference type="OrthoDB" id="2532734at2759"/>
<protein>
    <submittedName>
        <fullName evidence="2">Uncharacterized protein</fullName>
    </submittedName>
</protein>
<feature type="compositionally biased region" description="Low complexity" evidence="1">
    <location>
        <begin position="23"/>
        <end position="43"/>
    </location>
</feature>